<keyword evidence="1" id="KW-0677">Repeat</keyword>
<dbReference type="EMBL" id="FR944362">
    <property type="protein sequence ID" value="CDQ99211.1"/>
    <property type="molecule type" value="Genomic_DNA"/>
</dbReference>
<proteinExistence type="predicted"/>
<dbReference type="AlphaFoldDB" id="A0A060Z5D7"/>
<gene>
    <name evidence="4" type="ORF">GSONMT00040320001</name>
</gene>
<evidence type="ECO:0000313" key="4">
    <source>
        <dbReference type="EMBL" id="CDQ99211.1"/>
    </source>
</evidence>
<dbReference type="SMART" id="SM00248">
    <property type="entry name" value="ANK"/>
    <property type="match status" value="3"/>
</dbReference>
<keyword evidence="2 3" id="KW-0040">ANK repeat</keyword>
<evidence type="ECO:0000256" key="2">
    <source>
        <dbReference type="ARBA" id="ARBA00023043"/>
    </source>
</evidence>
<name>A0A060Z5D7_ONCMY</name>
<dbReference type="PANTHER" id="PTHR24171">
    <property type="entry name" value="ANKYRIN REPEAT DOMAIN-CONTAINING PROTEIN 39-RELATED"/>
    <property type="match status" value="1"/>
</dbReference>
<protein>
    <submittedName>
        <fullName evidence="4">Uncharacterized protein</fullName>
    </submittedName>
</protein>
<feature type="repeat" description="ANK" evidence="3">
    <location>
        <begin position="35"/>
        <end position="67"/>
    </location>
</feature>
<evidence type="ECO:0000256" key="3">
    <source>
        <dbReference type="PROSITE-ProRule" id="PRU00023"/>
    </source>
</evidence>
<dbReference type="Pfam" id="PF12796">
    <property type="entry name" value="Ank_2"/>
    <property type="match status" value="1"/>
</dbReference>
<organism evidence="4 5">
    <name type="scientific">Oncorhynchus mykiss</name>
    <name type="common">Rainbow trout</name>
    <name type="synonym">Salmo gairdneri</name>
    <dbReference type="NCBI Taxonomy" id="8022"/>
    <lineage>
        <taxon>Eukaryota</taxon>
        <taxon>Metazoa</taxon>
        <taxon>Chordata</taxon>
        <taxon>Craniata</taxon>
        <taxon>Vertebrata</taxon>
        <taxon>Euteleostomi</taxon>
        <taxon>Actinopterygii</taxon>
        <taxon>Neopterygii</taxon>
        <taxon>Teleostei</taxon>
        <taxon>Protacanthopterygii</taxon>
        <taxon>Salmoniformes</taxon>
        <taxon>Salmonidae</taxon>
        <taxon>Salmoninae</taxon>
        <taxon>Oncorhynchus</taxon>
    </lineage>
</organism>
<dbReference type="Proteomes" id="UP000193380">
    <property type="component" value="Unassembled WGS sequence"/>
</dbReference>
<dbReference type="PROSITE" id="PS50297">
    <property type="entry name" value="ANK_REP_REGION"/>
    <property type="match status" value="2"/>
</dbReference>
<dbReference type="InterPro" id="IPR036770">
    <property type="entry name" value="Ankyrin_rpt-contain_sf"/>
</dbReference>
<dbReference type="PaxDb" id="8022-A0A060Z5D7"/>
<dbReference type="PANTHER" id="PTHR24171:SF9">
    <property type="entry name" value="ANKYRIN REPEAT DOMAIN-CONTAINING PROTEIN 39"/>
    <property type="match status" value="1"/>
</dbReference>
<reference evidence="4" key="2">
    <citation type="submission" date="2014-03" db="EMBL/GenBank/DDBJ databases">
        <authorList>
            <person name="Genoscope - CEA"/>
        </authorList>
    </citation>
    <scope>NUCLEOTIDE SEQUENCE</scope>
</reference>
<dbReference type="InterPro" id="IPR002110">
    <property type="entry name" value="Ankyrin_rpt"/>
</dbReference>
<dbReference type="Gene3D" id="1.25.40.20">
    <property type="entry name" value="Ankyrin repeat-containing domain"/>
    <property type="match status" value="1"/>
</dbReference>
<evidence type="ECO:0000256" key="1">
    <source>
        <dbReference type="ARBA" id="ARBA00022737"/>
    </source>
</evidence>
<dbReference type="SUPFAM" id="SSF48403">
    <property type="entry name" value="Ankyrin repeat"/>
    <property type="match status" value="1"/>
</dbReference>
<feature type="repeat" description="ANK" evidence="3">
    <location>
        <begin position="68"/>
        <end position="100"/>
    </location>
</feature>
<accession>A0A060Z5D7</accession>
<dbReference type="PROSITE" id="PS50088">
    <property type="entry name" value="ANK_REPEAT"/>
    <property type="match status" value="2"/>
</dbReference>
<dbReference type="STRING" id="8022.A0A060Z5D7"/>
<reference evidence="4" key="1">
    <citation type="journal article" date="2014" name="Nat. Commun.">
        <title>The rainbow trout genome provides novel insights into evolution after whole-genome duplication in vertebrates.</title>
        <authorList>
            <person name="Berthelot C."/>
            <person name="Brunet F."/>
            <person name="Chalopin D."/>
            <person name="Juanchich A."/>
            <person name="Bernard M."/>
            <person name="Noel B."/>
            <person name="Bento P."/>
            <person name="Da Silva C."/>
            <person name="Labadie K."/>
            <person name="Alberti A."/>
            <person name="Aury J.M."/>
            <person name="Louis A."/>
            <person name="Dehais P."/>
            <person name="Bardou P."/>
            <person name="Montfort J."/>
            <person name="Klopp C."/>
            <person name="Cabau C."/>
            <person name="Gaspin C."/>
            <person name="Thorgaard G.H."/>
            <person name="Boussaha M."/>
            <person name="Quillet E."/>
            <person name="Guyomard R."/>
            <person name="Galiana D."/>
            <person name="Bobe J."/>
            <person name="Volff J.N."/>
            <person name="Genet C."/>
            <person name="Wincker P."/>
            <person name="Jaillon O."/>
            <person name="Roest Crollius H."/>
            <person name="Guiguen Y."/>
        </authorList>
    </citation>
    <scope>NUCLEOTIDE SEQUENCE [LARGE SCALE GENOMIC DNA]</scope>
</reference>
<sequence>MYLINWPLSVCQSQWSELVISDLVPGASLASVDKEGQTALSWACLKGQKGVVQHLVEMGAEIDHPDRNGRTPLDLAAFNGDAEMVQYLVEKGAVVEHVDHSGVRPLERAVGCRNTAVVVTLLKKGAKLGHATWAMATSKPDVLLILLQKLMEEGNLLYKVG</sequence>
<evidence type="ECO:0000313" key="5">
    <source>
        <dbReference type="Proteomes" id="UP000193380"/>
    </source>
</evidence>